<organism evidence="1 2">
    <name type="scientific">Plasmodium brasilianum</name>
    <dbReference type="NCBI Taxonomy" id="5824"/>
    <lineage>
        <taxon>Eukaryota</taxon>
        <taxon>Sar</taxon>
        <taxon>Alveolata</taxon>
        <taxon>Apicomplexa</taxon>
        <taxon>Aconoidasida</taxon>
        <taxon>Haemosporida</taxon>
        <taxon>Plasmodiidae</taxon>
        <taxon>Plasmodium</taxon>
        <taxon>Plasmodium (Plasmodium)</taxon>
    </lineage>
</organism>
<protein>
    <submittedName>
        <fullName evidence="1">Uncharacterized protein</fullName>
    </submittedName>
</protein>
<evidence type="ECO:0000313" key="1">
    <source>
        <dbReference type="EMBL" id="KAI4834750.1"/>
    </source>
</evidence>
<dbReference type="Proteomes" id="UP001056978">
    <property type="component" value="Chromosome 14"/>
</dbReference>
<accession>A0ACB9Y395</accession>
<name>A0ACB9Y395_PLABR</name>
<comment type="caution">
    <text evidence="1">The sequence shown here is derived from an EMBL/GenBank/DDBJ whole genome shotgun (WGS) entry which is preliminary data.</text>
</comment>
<sequence length="1127" mass="132709">MENTVKKKPNEKKGKKNTNDIKERILSGRPVLCFDEEIEFDKCCSINTDIVDNTVENGKKKKLSKDNSKNVSLEGTETLPKKKTQKKIEKGRTDHHIQKNARDKDKTKKTNRIESSNANFKDSNKGDDETSIYKNVDKDDELNSNKNDLYIVLDSSTNSSASPGINKNDNELKKKSLSKIIKTQSSSNIQIISEEDNEQMNKWIEFLPTINLEIENILNFQLPCYNILNNVKRINKIKSIAYNESENDEKLNSIEKSSLMFNSVKLTTNEKYIIRFLCEGSFYNLSQLVDILYYVLNNDELIFEMFPVKMVNCNINRTVGCTNFLINDSISEKKEKNNEENNVSKECLVNTGEDNKKCITGSIANDDSINIHINSRSNDNIDNINISSNDNNDNHNSSNDNHNSSNDNHNSSNDNHNSSNDNHNSSNDNHNSSNDNHNSSNDNNNHNNHSTNLSLDNFSDEDCYSDDAEKEKKSYNISISKEDLYSSIPILVSRKNLGDNMKQVNISKNENNEKECLWVWENDNYDIFPSYYKEIFKYFKEFRSNMSKIYKTLIKLRNFIITKDLQNIIKIYDYLNELKKKQYLESEKRCKRILIEKKKIIKRKMEIKKQEEKKKKVEDAKYLEEKKTSNIVKLDSYIAQNKMEEKKPKQQNLILSWLTLKKSHTANPNKNPEQYFKYPIVNVLNFNEGLKDKLLEAQNQLPIFTCDRRDVNVSYHIFQSSSEIDKQKLLADYVNLCESHKRTVVDYFRVYVENKEFFEEIPLVDSLDGSKIITQNEKGVRSKLWEDNEFYIKLKNSDYIRSFFFYDNSWTRPYMSLLVHKILDDNINVLPFYYHDDMMYENDTNEEYYEKFETIDLTTENEENETESDGSSQDMFIVPDNEINRDIEITPITVPTSQDIYFFSVFNWEWTFEGNLKRNYNIIDKNTWKEFNLICKENIYGCQYMSWGKDNNPFKYLSERNNPKNTLDKYDIKKLIKHSHGKVTKKDVLVDQFKLKNEHLTKADTERKFKIYLMYKKCEDNRKKWMASEEGVKLFKNEELLSKIYDIRKRKLNLITQKMEEVKRQKKMVKENLKKEEKIKKKEKTNQEKLAVVENLKKEETTQKKDEPNVQKLLSSSSLTSNKRAKK</sequence>
<gene>
    <name evidence="1" type="ORF">MKS88_005429</name>
</gene>
<keyword evidence="2" id="KW-1185">Reference proteome</keyword>
<reference evidence="1" key="1">
    <citation type="submission" date="2022-06" db="EMBL/GenBank/DDBJ databases">
        <title>The First Complete Genome of the Simian Malaria Parasite Plasmodium brasilianum.</title>
        <authorList>
            <person name="Bajic M."/>
            <person name="Ravishankar S."/>
        </authorList>
    </citation>
    <scope>NUCLEOTIDE SEQUENCE</scope>
    <source>
        <strain evidence="1">Bolivian I</strain>
    </source>
</reference>
<dbReference type="EMBL" id="CM043782">
    <property type="protein sequence ID" value="KAI4834750.1"/>
    <property type="molecule type" value="Genomic_DNA"/>
</dbReference>
<proteinExistence type="predicted"/>
<evidence type="ECO:0000313" key="2">
    <source>
        <dbReference type="Proteomes" id="UP001056978"/>
    </source>
</evidence>